<dbReference type="STRING" id="52.CMC5_072150"/>
<evidence type="ECO:0000259" key="5">
    <source>
        <dbReference type="Pfam" id="PF25973"/>
    </source>
</evidence>
<comment type="similarity">
    <text evidence="1">Belongs to the membrane fusion protein (MFP) (TC 8.A.1) family.</text>
</comment>
<accession>A0A0K1EQQ6</accession>
<feature type="compositionally biased region" description="Low complexity" evidence="3">
    <location>
        <begin position="24"/>
        <end position="33"/>
    </location>
</feature>
<dbReference type="Proteomes" id="UP000067626">
    <property type="component" value="Chromosome"/>
</dbReference>
<evidence type="ECO:0000256" key="2">
    <source>
        <dbReference type="ARBA" id="ARBA00022448"/>
    </source>
</evidence>
<dbReference type="KEGG" id="ccro:CMC5_072150"/>
<sequence length="416" mass="44465">MREETQVMNEETMPPELGPQRPPSGDASAAQGAQGTRWGRWALAAGALTALVVGGVVVARSRASAETVPVVKADVPYVEGKTIVFSEAFRKRAGVELAPVRSMPLVPQLKVVGTVDFDPAHVGAVGTRIRGLVSKLHKLEGERVKQGDVLAEIESAELGEAQAAVTVVGAQREAASLNEKREEDLAAKGLSTAREYEMATATHKEQRALLHAAQQRVKALSGSAGGPFGVYMLRSPLDGTVVERHIFAGQSVESHLIAYRVADLDHLWVDLAVFESHMDAIRKDDRVEITRVGIEADPIPGRVAYVGDVVDPSTRNIEVRIAVENEKRLLRPGQAVNAIIRASGPARTMLAVPSTAITYINGSPTVFVSDGQDRVVPTPVEVGFSDGQHHGITSGLSEGQEVVSSGVFALKSEFYR</sequence>
<dbReference type="PANTHER" id="PTHR30097">
    <property type="entry name" value="CATION EFFLUX SYSTEM PROTEIN CUSB"/>
    <property type="match status" value="1"/>
</dbReference>
<dbReference type="Gene3D" id="2.40.50.100">
    <property type="match status" value="1"/>
</dbReference>
<dbReference type="GO" id="GO:0015679">
    <property type="term" value="P:plasma membrane copper ion transport"/>
    <property type="evidence" value="ECO:0007669"/>
    <property type="project" value="TreeGrafter"/>
</dbReference>
<dbReference type="Pfam" id="PF25975">
    <property type="entry name" value="CzcB_C"/>
    <property type="match status" value="1"/>
</dbReference>
<dbReference type="NCBIfam" id="TIGR01730">
    <property type="entry name" value="RND_mfp"/>
    <property type="match status" value="1"/>
</dbReference>
<dbReference type="InterPro" id="IPR058649">
    <property type="entry name" value="CzcB_C"/>
</dbReference>
<dbReference type="FunFam" id="2.40.30.170:FF:000010">
    <property type="entry name" value="Efflux RND transporter periplasmic adaptor subunit"/>
    <property type="match status" value="1"/>
</dbReference>
<name>A0A0K1EQQ6_CHOCO</name>
<dbReference type="InterPro" id="IPR058647">
    <property type="entry name" value="BSH_CzcB-like"/>
</dbReference>
<evidence type="ECO:0000313" key="7">
    <source>
        <dbReference type="EMBL" id="AKT42987.1"/>
    </source>
</evidence>
<dbReference type="AlphaFoldDB" id="A0A0K1EQQ6"/>
<reference evidence="7 8" key="1">
    <citation type="submission" date="2015-07" db="EMBL/GenBank/DDBJ databases">
        <title>Genome analysis of myxobacterium Chondromyces crocatus Cm c5 reveals a high potential for natural compound synthesis and the genetic basis for the loss of fruiting body formation.</title>
        <authorList>
            <person name="Zaburannyi N."/>
            <person name="Bunk B."/>
            <person name="Maier J."/>
            <person name="Overmann J."/>
            <person name="Mueller R."/>
        </authorList>
    </citation>
    <scope>NUCLEOTIDE SEQUENCE [LARGE SCALE GENOMIC DNA]</scope>
    <source>
        <strain evidence="7 8">Cm c5</strain>
    </source>
</reference>
<organism evidence="7 8">
    <name type="scientific">Chondromyces crocatus</name>
    <dbReference type="NCBI Taxonomy" id="52"/>
    <lineage>
        <taxon>Bacteria</taxon>
        <taxon>Pseudomonadati</taxon>
        <taxon>Myxococcota</taxon>
        <taxon>Polyangia</taxon>
        <taxon>Polyangiales</taxon>
        <taxon>Polyangiaceae</taxon>
        <taxon>Chondromyces</taxon>
    </lineage>
</organism>
<dbReference type="EMBL" id="CP012159">
    <property type="protein sequence ID" value="AKT42987.1"/>
    <property type="molecule type" value="Genomic_DNA"/>
</dbReference>
<dbReference type="InterPro" id="IPR058792">
    <property type="entry name" value="Beta-barrel_RND_2"/>
</dbReference>
<dbReference type="GO" id="GO:0016020">
    <property type="term" value="C:membrane"/>
    <property type="evidence" value="ECO:0007669"/>
    <property type="project" value="InterPro"/>
</dbReference>
<evidence type="ECO:0000259" key="6">
    <source>
        <dbReference type="Pfam" id="PF25975"/>
    </source>
</evidence>
<dbReference type="PANTHER" id="PTHR30097:SF4">
    <property type="entry name" value="SLR6042 PROTEIN"/>
    <property type="match status" value="1"/>
</dbReference>
<dbReference type="RefSeq" id="WP_050434530.1">
    <property type="nucleotide sequence ID" value="NZ_CP012159.1"/>
</dbReference>
<feature type="region of interest" description="Disordered" evidence="3">
    <location>
        <begin position="1"/>
        <end position="33"/>
    </location>
</feature>
<dbReference type="GO" id="GO:0030313">
    <property type="term" value="C:cell envelope"/>
    <property type="evidence" value="ECO:0007669"/>
    <property type="project" value="TreeGrafter"/>
</dbReference>
<proteinExistence type="inferred from homology"/>
<dbReference type="Gene3D" id="2.40.420.20">
    <property type="match status" value="1"/>
</dbReference>
<evidence type="ECO:0000313" key="8">
    <source>
        <dbReference type="Proteomes" id="UP000067626"/>
    </source>
</evidence>
<dbReference type="InterPro" id="IPR006143">
    <property type="entry name" value="RND_pump_MFP"/>
</dbReference>
<dbReference type="Pfam" id="PF25954">
    <property type="entry name" value="Beta-barrel_RND_2"/>
    <property type="match status" value="1"/>
</dbReference>
<dbReference type="InterPro" id="IPR051909">
    <property type="entry name" value="MFP_Cation_Efflux"/>
</dbReference>
<evidence type="ECO:0000259" key="4">
    <source>
        <dbReference type="Pfam" id="PF25954"/>
    </source>
</evidence>
<feature type="domain" description="CusB-like beta-barrel" evidence="4">
    <location>
        <begin position="267"/>
        <end position="342"/>
    </location>
</feature>
<protein>
    <submittedName>
        <fullName evidence="7">Uncharacterized protein</fullName>
    </submittedName>
</protein>
<dbReference type="OrthoDB" id="9806939at2"/>
<dbReference type="Gene3D" id="2.40.30.170">
    <property type="match status" value="1"/>
</dbReference>
<dbReference type="Pfam" id="PF25973">
    <property type="entry name" value="BSH_CzcB"/>
    <property type="match status" value="1"/>
</dbReference>
<dbReference type="GO" id="GO:0060003">
    <property type="term" value="P:copper ion export"/>
    <property type="evidence" value="ECO:0007669"/>
    <property type="project" value="TreeGrafter"/>
</dbReference>
<feature type="domain" description="CzcB-like C-terminal circularly permuted SH3-like" evidence="6">
    <location>
        <begin position="350"/>
        <end position="411"/>
    </location>
</feature>
<evidence type="ECO:0000256" key="3">
    <source>
        <dbReference type="SAM" id="MobiDB-lite"/>
    </source>
</evidence>
<keyword evidence="8" id="KW-1185">Reference proteome</keyword>
<keyword evidence="2" id="KW-0813">Transport</keyword>
<gene>
    <name evidence="7" type="ORF">CMC5_072150</name>
</gene>
<dbReference type="GO" id="GO:0022857">
    <property type="term" value="F:transmembrane transporter activity"/>
    <property type="evidence" value="ECO:0007669"/>
    <property type="project" value="InterPro"/>
</dbReference>
<dbReference type="SUPFAM" id="SSF111369">
    <property type="entry name" value="HlyD-like secretion proteins"/>
    <property type="match status" value="1"/>
</dbReference>
<feature type="domain" description="CzcB-like barrel-sandwich hybrid" evidence="5">
    <location>
        <begin position="124"/>
        <end position="263"/>
    </location>
</feature>
<evidence type="ECO:0000256" key="1">
    <source>
        <dbReference type="ARBA" id="ARBA00009477"/>
    </source>
</evidence>